<dbReference type="EMBL" id="BGPR01000020">
    <property type="protein sequence ID" value="GBL79815.1"/>
    <property type="molecule type" value="Genomic_DNA"/>
</dbReference>
<dbReference type="Proteomes" id="UP000499080">
    <property type="component" value="Unassembled WGS sequence"/>
</dbReference>
<reference evidence="1 2" key="1">
    <citation type="journal article" date="2019" name="Sci. Rep.">
        <title>Orb-weaving spider Araneus ventricosus genome elucidates the spidroin gene catalogue.</title>
        <authorList>
            <person name="Kono N."/>
            <person name="Nakamura H."/>
            <person name="Ohtoshi R."/>
            <person name="Moran D.A.P."/>
            <person name="Shinohara A."/>
            <person name="Yoshida Y."/>
            <person name="Fujiwara M."/>
            <person name="Mori M."/>
            <person name="Tomita M."/>
            <person name="Arakawa K."/>
        </authorList>
    </citation>
    <scope>NUCLEOTIDE SEQUENCE [LARGE SCALE GENOMIC DNA]</scope>
</reference>
<name>A0A4Y2AKT2_ARAVE</name>
<protein>
    <submittedName>
        <fullName evidence="1">Uncharacterized protein</fullName>
    </submittedName>
</protein>
<proteinExistence type="predicted"/>
<dbReference type="OrthoDB" id="6783748at2759"/>
<sequence>MQQLNADPRKFQHKSIRSRITRSCDSRLDFHTKFNFMVDLEKARDLRGGEEIPLFSASQEDSVMCSVLAKEKILIITQGSAECLIQEVPEASWEIQIRRTDFLASFPKGVLRRPPLYDLKKDHPVREF</sequence>
<organism evidence="1 2">
    <name type="scientific">Araneus ventricosus</name>
    <name type="common">Orbweaver spider</name>
    <name type="synonym">Epeira ventricosa</name>
    <dbReference type="NCBI Taxonomy" id="182803"/>
    <lineage>
        <taxon>Eukaryota</taxon>
        <taxon>Metazoa</taxon>
        <taxon>Ecdysozoa</taxon>
        <taxon>Arthropoda</taxon>
        <taxon>Chelicerata</taxon>
        <taxon>Arachnida</taxon>
        <taxon>Araneae</taxon>
        <taxon>Araneomorphae</taxon>
        <taxon>Entelegynae</taxon>
        <taxon>Araneoidea</taxon>
        <taxon>Araneidae</taxon>
        <taxon>Araneus</taxon>
    </lineage>
</organism>
<dbReference type="AlphaFoldDB" id="A0A4Y2AKT2"/>
<evidence type="ECO:0000313" key="1">
    <source>
        <dbReference type="EMBL" id="GBL79815.1"/>
    </source>
</evidence>
<keyword evidence="2" id="KW-1185">Reference proteome</keyword>
<gene>
    <name evidence="1" type="ORF">AVEN_28889_1</name>
</gene>
<accession>A0A4Y2AKT2</accession>
<evidence type="ECO:0000313" key="2">
    <source>
        <dbReference type="Proteomes" id="UP000499080"/>
    </source>
</evidence>
<comment type="caution">
    <text evidence="1">The sequence shown here is derived from an EMBL/GenBank/DDBJ whole genome shotgun (WGS) entry which is preliminary data.</text>
</comment>